<proteinExistence type="predicted"/>
<evidence type="ECO:0000259" key="1">
    <source>
        <dbReference type="PROSITE" id="PS51186"/>
    </source>
</evidence>
<name>A0ABU9C317_9BURK</name>
<dbReference type="InterPro" id="IPR051531">
    <property type="entry name" value="N-acetyltransferase"/>
</dbReference>
<dbReference type="PROSITE" id="PS51186">
    <property type="entry name" value="GNAT"/>
    <property type="match status" value="1"/>
</dbReference>
<sequence>MAPATFTLEVRRIAHAAELFEVLRDPRLYEFLDEDPPTSVQALADKLARSESRQSPDGKEHWLNWVVRTASGAIAGYVQATVEEDKTTNVAYVFSPAHQGQGIATAAVARMLELVAADYQPALFFIVADAGNVRSLKVAQRLGFSPAPAEVAATRPTSPTDVVYWRSAPPT</sequence>
<dbReference type="CDD" id="cd04301">
    <property type="entry name" value="NAT_SF"/>
    <property type="match status" value="1"/>
</dbReference>
<evidence type="ECO:0000313" key="3">
    <source>
        <dbReference type="Proteomes" id="UP001379945"/>
    </source>
</evidence>
<dbReference type="PANTHER" id="PTHR43792:SF1">
    <property type="entry name" value="N-ACETYLTRANSFERASE DOMAIN-CONTAINING PROTEIN"/>
    <property type="match status" value="1"/>
</dbReference>
<dbReference type="PANTHER" id="PTHR43792">
    <property type="entry name" value="GNAT FAMILY, PUTATIVE (AFU_ORTHOLOGUE AFUA_3G00765)-RELATED-RELATED"/>
    <property type="match status" value="1"/>
</dbReference>
<dbReference type="EMBL" id="JBBUTI010000002">
    <property type="protein sequence ID" value="MEK8045331.1"/>
    <property type="molecule type" value="Genomic_DNA"/>
</dbReference>
<dbReference type="Gene3D" id="3.40.630.30">
    <property type="match status" value="1"/>
</dbReference>
<protein>
    <submittedName>
        <fullName evidence="2">GNAT family N-acetyltransferase</fullName>
    </submittedName>
</protein>
<keyword evidence="3" id="KW-1185">Reference proteome</keyword>
<dbReference type="InterPro" id="IPR016181">
    <property type="entry name" value="Acyl_CoA_acyltransferase"/>
</dbReference>
<dbReference type="Proteomes" id="UP001379945">
    <property type="component" value="Unassembled WGS sequence"/>
</dbReference>
<reference evidence="2 3" key="1">
    <citation type="submission" date="2024-04" db="EMBL/GenBank/DDBJ databases">
        <title>Novel species of the genus Ideonella isolated from streams.</title>
        <authorList>
            <person name="Lu H."/>
        </authorList>
    </citation>
    <scope>NUCLEOTIDE SEQUENCE [LARGE SCALE GENOMIC DNA]</scope>
    <source>
        <strain evidence="2 3">LYT19W</strain>
    </source>
</reference>
<dbReference type="InterPro" id="IPR000182">
    <property type="entry name" value="GNAT_dom"/>
</dbReference>
<dbReference type="RefSeq" id="WP_341397497.1">
    <property type="nucleotide sequence ID" value="NZ_JBBUTI010000002.1"/>
</dbReference>
<evidence type="ECO:0000313" key="2">
    <source>
        <dbReference type="EMBL" id="MEK8045331.1"/>
    </source>
</evidence>
<comment type="caution">
    <text evidence="2">The sequence shown here is derived from an EMBL/GenBank/DDBJ whole genome shotgun (WGS) entry which is preliminary data.</text>
</comment>
<dbReference type="SUPFAM" id="SSF55729">
    <property type="entry name" value="Acyl-CoA N-acyltransferases (Nat)"/>
    <property type="match status" value="1"/>
</dbReference>
<accession>A0ABU9C317</accession>
<dbReference type="Pfam" id="PF13302">
    <property type="entry name" value="Acetyltransf_3"/>
    <property type="match status" value="1"/>
</dbReference>
<gene>
    <name evidence="2" type="ORF">AACH00_03105</name>
</gene>
<feature type="domain" description="N-acetyltransferase" evidence="1">
    <location>
        <begin position="8"/>
        <end position="169"/>
    </location>
</feature>
<organism evidence="2 3">
    <name type="scientific">Ideonella margarita</name>
    <dbReference type="NCBI Taxonomy" id="2984191"/>
    <lineage>
        <taxon>Bacteria</taxon>
        <taxon>Pseudomonadati</taxon>
        <taxon>Pseudomonadota</taxon>
        <taxon>Betaproteobacteria</taxon>
        <taxon>Burkholderiales</taxon>
        <taxon>Sphaerotilaceae</taxon>
        <taxon>Ideonella</taxon>
    </lineage>
</organism>